<evidence type="ECO:0000256" key="1">
    <source>
        <dbReference type="SAM" id="MobiDB-lite"/>
    </source>
</evidence>
<dbReference type="Proteomes" id="UP000593571">
    <property type="component" value="Unassembled WGS sequence"/>
</dbReference>
<dbReference type="AlphaFoldDB" id="A0A7J8CJ46"/>
<reference evidence="2 3" key="1">
    <citation type="journal article" date="2020" name="Nature">
        <title>Six reference-quality genomes reveal evolution of bat adaptations.</title>
        <authorList>
            <person name="Jebb D."/>
            <person name="Huang Z."/>
            <person name="Pippel M."/>
            <person name="Hughes G.M."/>
            <person name="Lavrichenko K."/>
            <person name="Devanna P."/>
            <person name="Winkler S."/>
            <person name="Jermiin L.S."/>
            <person name="Skirmuntt E.C."/>
            <person name="Katzourakis A."/>
            <person name="Burkitt-Gray L."/>
            <person name="Ray D.A."/>
            <person name="Sullivan K.A.M."/>
            <person name="Roscito J.G."/>
            <person name="Kirilenko B.M."/>
            <person name="Davalos L.M."/>
            <person name="Corthals A.P."/>
            <person name="Power M.L."/>
            <person name="Jones G."/>
            <person name="Ransome R.D."/>
            <person name="Dechmann D.K.N."/>
            <person name="Locatelli A.G."/>
            <person name="Puechmaille S.J."/>
            <person name="Fedrigo O."/>
            <person name="Jarvis E.D."/>
            <person name="Hiller M."/>
            <person name="Vernes S.C."/>
            <person name="Myers E.W."/>
            <person name="Teeling E.C."/>
        </authorList>
    </citation>
    <scope>NUCLEOTIDE SEQUENCE [LARGE SCALE GENOMIC DNA]</scope>
    <source>
        <strain evidence="2">MRouAeg1</strain>
        <tissue evidence="2">Muscle</tissue>
    </source>
</reference>
<organism evidence="2 3">
    <name type="scientific">Rousettus aegyptiacus</name>
    <name type="common">Egyptian fruit bat</name>
    <name type="synonym">Pteropus aegyptiacus</name>
    <dbReference type="NCBI Taxonomy" id="9407"/>
    <lineage>
        <taxon>Eukaryota</taxon>
        <taxon>Metazoa</taxon>
        <taxon>Chordata</taxon>
        <taxon>Craniata</taxon>
        <taxon>Vertebrata</taxon>
        <taxon>Euteleostomi</taxon>
        <taxon>Mammalia</taxon>
        <taxon>Eutheria</taxon>
        <taxon>Laurasiatheria</taxon>
        <taxon>Chiroptera</taxon>
        <taxon>Yinpterochiroptera</taxon>
        <taxon>Pteropodoidea</taxon>
        <taxon>Pteropodidae</taxon>
        <taxon>Rousettinae</taxon>
        <taxon>Rousettus</taxon>
    </lineage>
</organism>
<gene>
    <name evidence="2" type="ORF">HJG63_009229</name>
</gene>
<feature type="region of interest" description="Disordered" evidence="1">
    <location>
        <begin position="148"/>
        <end position="170"/>
    </location>
</feature>
<accession>A0A7J8CJ46</accession>
<sequence>MTPRAGAQHLRVAVLPGEEETRFVLSAWETAPSRSVSRMCCWAAPAAAPAGAGSTQEWTCVPVPLRLGLQGHVREQTCLPAVQRLSAGTGHWRPEPEPQNALPGSCPRPCADRRLGSPARAVCASGDGLPDPLSALFRALSLHSISPGCGPDSDTRAPPPHREADSGVCGRSLPVGRASVRLCPPV</sequence>
<keyword evidence="3" id="KW-1185">Reference proteome</keyword>
<protein>
    <submittedName>
        <fullName evidence="2">Uncharacterized protein</fullName>
    </submittedName>
</protein>
<name>A0A7J8CJ46_ROUAE</name>
<evidence type="ECO:0000313" key="3">
    <source>
        <dbReference type="Proteomes" id="UP000593571"/>
    </source>
</evidence>
<evidence type="ECO:0000313" key="2">
    <source>
        <dbReference type="EMBL" id="KAF6410792.1"/>
    </source>
</evidence>
<comment type="caution">
    <text evidence="2">The sequence shown here is derived from an EMBL/GenBank/DDBJ whole genome shotgun (WGS) entry which is preliminary data.</text>
</comment>
<proteinExistence type="predicted"/>
<dbReference type="EMBL" id="JACASE010000014">
    <property type="protein sequence ID" value="KAF6410792.1"/>
    <property type="molecule type" value="Genomic_DNA"/>
</dbReference>